<comment type="caution">
    <text evidence="3">The sequence shown here is derived from an EMBL/GenBank/DDBJ whole genome shotgun (WGS) entry which is preliminary data.</text>
</comment>
<evidence type="ECO:0000313" key="3">
    <source>
        <dbReference type="EMBL" id="CAD6221398.1"/>
    </source>
</evidence>
<sequence>MDSHKDIKPVENEPFVSPLHEVLRGTAAMPIIGSTLHNQPIVHTPQEPTHTSMNGNFIYPYQAEEPTSLPSLYNHTAATSGDPIISSPFHSKLPASSSSNQNAFLSERDFLTTPVGDYLNFSDPMRIKSMDPPPLTSLLQGNPLAVLHAHFNTIEEVDLGPVFEQPTQVPSEPPMPTREVVGAYNNIVQRMPHSTLENEKGGVEYVCRICSAKFFSGQAYGGHMSHHSKVKKKEQANSIS</sequence>
<feature type="region of interest" description="Disordered" evidence="1">
    <location>
        <begin position="221"/>
        <end position="240"/>
    </location>
</feature>
<dbReference type="InterPro" id="IPR013087">
    <property type="entry name" value="Znf_C2H2_type"/>
</dbReference>
<evidence type="ECO:0000313" key="4">
    <source>
        <dbReference type="Proteomes" id="UP000604825"/>
    </source>
</evidence>
<dbReference type="Proteomes" id="UP000604825">
    <property type="component" value="Unassembled WGS sequence"/>
</dbReference>
<dbReference type="OrthoDB" id="592185at2759"/>
<dbReference type="AlphaFoldDB" id="A0A811NCK8"/>
<gene>
    <name evidence="3" type="ORF">NCGR_LOCUS14676</name>
</gene>
<protein>
    <recommendedName>
        <fullName evidence="2">C2H2-type domain-containing protein</fullName>
    </recommendedName>
</protein>
<name>A0A811NCK8_9POAL</name>
<dbReference type="PROSITE" id="PS00028">
    <property type="entry name" value="ZINC_FINGER_C2H2_1"/>
    <property type="match status" value="1"/>
</dbReference>
<proteinExistence type="predicted"/>
<evidence type="ECO:0000259" key="2">
    <source>
        <dbReference type="PROSITE" id="PS00028"/>
    </source>
</evidence>
<keyword evidence="4" id="KW-1185">Reference proteome</keyword>
<feature type="domain" description="C2H2-type" evidence="2">
    <location>
        <begin position="207"/>
        <end position="227"/>
    </location>
</feature>
<organism evidence="3 4">
    <name type="scientific">Miscanthus lutarioriparius</name>
    <dbReference type="NCBI Taxonomy" id="422564"/>
    <lineage>
        <taxon>Eukaryota</taxon>
        <taxon>Viridiplantae</taxon>
        <taxon>Streptophyta</taxon>
        <taxon>Embryophyta</taxon>
        <taxon>Tracheophyta</taxon>
        <taxon>Spermatophyta</taxon>
        <taxon>Magnoliopsida</taxon>
        <taxon>Liliopsida</taxon>
        <taxon>Poales</taxon>
        <taxon>Poaceae</taxon>
        <taxon>PACMAD clade</taxon>
        <taxon>Panicoideae</taxon>
        <taxon>Andropogonodae</taxon>
        <taxon>Andropogoneae</taxon>
        <taxon>Saccharinae</taxon>
        <taxon>Miscanthus</taxon>
    </lineage>
</organism>
<reference evidence="3" key="1">
    <citation type="submission" date="2020-10" db="EMBL/GenBank/DDBJ databases">
        <authorList>
            <person name="Han B."/>
            <person name="Lu T."/>
            <person name="Zhao Q."/>
            <person name="Huang X."/>
            <person name="Zhao Y."/>
        </authorList>
    </citation>
    <scope>NUCLEOTIDE SEQUENCE</scope>
</reference>
<evidence type="ECO:0000256" key="1">
    <source>
        <dbReference type="SAM" id="MobiDB-lite"/>
    </source>
</evidence>
<dbReference type="EMBL" id="CAJGYO010000003">
    <property type="protein sequence ID" value="CAD6221398.1"/>
    <property type="molecule type" value="Genomic_DNA"/>
</dbReference>
<accession>A0A811NCK8</accession>